<dbReference type="InterPro" id="IPR050313">
    <property type="entry name" value="Carb_Metab_HTH_regulators"/>
</dbReference>
<evidence type="ECO:0000313" key="2">
    <source>
        <dbReference type="EMBL" id="MPN37860.1"/>
    </source>
</evidence>
<gene>
    <name evidence="2" type="ORF">SDC9_185381</name>
</gene>
<accession>A0A645HGK0</accession>
<dbReference type="AlphaFoldDB" id="A0A645HGK0"/>
<protein>
    <recommendedName>
        <fullName evidence="1">DeoR-like transcriptional repressor C-terminal sensor domain-containing protein</fullName>
    </recommendedName>
</protein>
<evidence type="ECO:0000259" key="1">
    <source>
        <dbReference type="Pfam" id="PF00455"/>
    </source>
</evidence>
<dbReference type="InterPro" id="IPR037171">
    <property type="entry name" value="NagB/RpiA_transferase-like"/>
</dbReference>
<dbReference type="EMBL" id="VSSQ01092748">
    <property type="protein sequence ID" value="MPN37860.1"/>
    <property type="molecule type" value="Genomic_DNA"/>
</dbReference>
<comment type="caution">
    <text evidence="2">The sequence shown here is derived from an EMBL/GenBank/DDBJ whole genome shotgun (WGS) entry which is preliminary data.</text>
</comment>
<name>A0A645HGK0_9ZZZZ</name>
<proteinExistence type="predicted"/>
<reference evidence="2" key="1">
    <citation type="submission" date="2019-08" db="EMBL/GenBank/DDBJ databases">
        <authorList>
            <person name="Kucharzyk K."/>
            <person name="Murdoch R.W."/>
            <person name="Higgins S."/>
            <person name="Loffler F."/>
        </authorList>
    </citation>
    <scope>NUCLEOTIDE SEQUENCE</scope>
</reference>
<sequence length="111" mass="12353">MHGTTSLVDSLATAFVKNMHFDKCFMTGAGYSASFGFSNGTDETATFQRAVIENSRQKFLLMPNQKVSFNAFIKVCDADKFNVLITDWDTVEDELIKIKESGVQVIVVEKS</sequence>
<dbReference type="SUPFAM" id="SSF100950">
    <property type="entry name" value="NagB/RpiA/CoA transferase-like"/>
    <property type="match status" value="1"/>
</dbReference>
<feature type="domain" description="DeoR-like transcriptional repressor C-terminal sensor" evidence="1">
    <location>
        <begin position="3"/>
        <end position="87"/>
    </location>
</feature>
<dbReference type="Pfam" id="PF00455">
    <property type="entry name" value="DeoRC"/>
    <property type="match status" value="1"/>
</dbReference>
<dbReference type="InterPro" id="IPR014036">
    <property type="entry name" value="DeoR-like_C"/>
</dbReference>
<organism evidence="2">
    <name type="scientific">bioreactor metagenome</name>
    <dbReference type="NCBI Taxonomy" id="1076179"/>
    <lineage>
        <taxon>unclassified sequences</taxon>
        <taxon>metagenomes</taxon>
        <taxon>ecological metagenomes</taxon>
    </lineage>
</organism>
<dbReference type="PANTHER" id="PTHR30363:SF44">
    <property type="entry name" value="AGA OPERON TRANSCRIPTIONAL REPRESSOR-RELATED"/>
    <property type="match status" value="1"/>
</dbReference>
<dbReference type="PANTHER" id="PTHR30363">
    <property type="entry name" value="HTH-TYPE TRANSCRIPTIONAL REGULATOR SRLR-RELATED"/>
    <property type="match status" value="1"/>
</dbReference>